<evidence type="ECO:0000313" key="3">
    <source>
        <dbReference type="Proteomes" id="UP000246303"/>
    </source>
</evidence>
<sequence length="283" mass="29519">MGAVFAVNTLLGVPAQPPLAGTAGQNQGASPNSSSQMQDAIGEQDSAPQQGQPESQTAPQRLNTVDNSGYSNADKAYCKWQGKVVFVGASDSFRAAICEINGETTYLGLDKKSGSTIVLPASRTSNSAQARNGNYSYALNASTFTISANNDVIAEEKMLSWWTPSAPELKLPGDLGLSQPISYPACDGTGVIVLATAFEPATNAATIEQALRANPGSMYLRTDLSCDNFRGPSKANSNGNSIYAVIKAVPGSKSDVCAAMKAYDATGEWLENNVDPATNVTCS</sequence>
<reference evidence="2 3" key="1">
    <citation type="submission" date="2018-05" db="EMBL/GenBank/DDBJ databases">
        <title>Genetic diversity of glacier-inhabiting Cryobacterium bacteria in China and description of Cryobacterium mengkeensis sp. nov. and Arthrobacter glacialis sp. nov.</title>
        <authorList>
            <person name="Liu Q."/>
            <person name="Xin Y.-H."/>
        </authorList>
    </citation>
    <scope>NUCLEOTIDE SEQUENCE [LARGE SCALE GENOMIC DNA]</scope>
    <source>
        <strain evidence="2 3">GP3</strain>
    </source>
</reference>
<dbReference type="OrthoDB" id="4939693at2"/>
<proteinExistence type="predicted"/>
<comment type="caution">
    <text evidence="2">The sequence shown here is derived from an EMBL/GenBank/DDBJ whole genome shotgun (WGS) entry which is preliminary data.</text>
</comment>
<keyword evidence="3" id="KW-1185">Reference proteome</keyword>
<dbReference type="Proteomes" id="UP000246303">
    <property type="component" value="Unassembled WGS sequence"/>
</dbReference>
<dbReference type="EMBL" id="QHLZ01000001">
    <property type="protein sequence ID" value="PXA69181.1"/>
    <property type="molecule type" value="Genomic_DNA"/>
</dbReference>
<protein>
    <recommendedName>
        <fullName evidence="4">Serine/threonine protein kinase</fullName>
    </recommendedName>
</protein>
<organism evidence="2 3">
    <name type="scientific">Arthrobacter psychrochitiniphilus</name>
    <dbReference type="NCBI Taxonomy" id="291045"/>
    <lineage>
        <taxon>Bacteria</taxon>
        <taxon>Bacillati</taxon>
        <taxon>Actinomycetota</taxon>
        <taxon>Actinomycetes</taxon>
        <taxon>Micrococcales</taxon>
        <taxon>Micrococcaceae</taxon>
        <taxon>Arthrobacter</taxon>
    </lineage>
</organism>
<gene>
    <name evidence="2" type="ORF">CVS29_01020</name>
</gene>
<evidence type="ECO:0008006" key="4">
    <source>
        <dbReference type="Google" id="ProtNLM"/>
    </source>
</evidence>
<evidence type="ECO:0000256" key="1">
    <source>
        <dbReference type="SAM" id="MobiDB-lite"/>
    </source>
</evidence>
<feature type="compositionally biased region" description="Polar residues" evidence="1">
    <location>
        <begin position="46"/>
        <end position="66"/>
    </location>
</feature>
<dbReference type="AlphaFoldDB" id="A0A2V3DV47"/>
<accession>A0A2V3DV47</accession>
<feature type="compositionally biased region" description="Polar residues" evidence="1">
    <location>
        <begin position="23"/>
        <end position="38"/>
    </location>
</feature>
<feature type="region of interest" description="Disordered" evidence="1">
    <location>
        <begin position="14"/>
        <end position="66"/>
    </location>
</feature>
<name>A0A2V3DV47_9MICC</name>
<evidence type="ECO:0000313" key="2">
    <source>
        <dbReference type="EMBL" id="PXA69181.1"/>
    </source>
</evidence>